<dbReference type="Proteomes" id="UP001178508">
    <property type="component" value="Chromosome 11"/>
</dbReference>
<gene>
    <name evidence="1" type="ORF">XNOV1_A015798</name>
</gene>
<reference evidence="1" key="1">
    <citation type="submission" date="2023-08" db="EMBL/GenBank/DDBJ databases">
        <authorList>
            <person name="Alioto T."/>
            <person name="Alioto T."/>
            <person name="Gomez Garrido J."/>
        </authorList>
    </citation>
    <scope>NUCLEOTIDE SEQUENCE</scope>
</reference>
<organism evidence="1 2">
    <name type="scientific">Xyrichtys novacula</name>
    <name type="common">Pearly razorfish</name>
    <name type="synonym">Hemipteronotus novacula</name>
    <dbReference type="NCBI Taxonomy" id="13765"/>
    <lineage>
        <taxon>Eukaryota</taxon>
        <taxon>Metazoa</taxon>
        <taxon>Chordata</taxon>
        <taxon>Craniata</taxon>
        <taxon>Vertebrata</taxon>
        <taxon>Euteleostomi</taxon>
        <taxon>Actinopterygii</taxon>
        <taxon>Neopterygii</taxon>
        <taxon>Teleostei</taxon>
        <taxon>Neoteleostei</taxon>
        <taxon>Acanthomorphata</taxon>
        <taxon>Eupercaria</taxon>
        <taxon>Labriformes</taxon>
        <taxon>Labridae</taxon>
        <taxon>Xyrichtys</taxon>
    </lineage>
</organism>
<name>A0AAV1FZ53_XYRNO</name>
<keyword evidence="2" id="KW-1185">Reference proteome</keyword>
<evidence type="ECO:0000313" key="2">
    <source>
        <dbReference type="Proteomes" id="UP001178508"/>
    </source>
</evidence>
<dbReference type="AlphaFoldDB" id="A0AAV1FZ53"/>
<sequence length="193" mass="20891">MAVCQSCLPTVSKLRKSITGLRKDLQEKIKTLMDFSSVATMQTKVIAHLGAYGAGDRSLAGTTNNTTLPWTGSVTTGTPADARADFHWHLRPTALHQRGRICNSGDINAHQAEGALDLALENRFQILSLHDFPPMGAWSPSIDPAGPGAHQPGDRAPVPAWPLSKVPVSYGRGNNQGVQLRTDCGRYRREIRA</sequence>
<accession>A0AAV1FZ53</accession>
<evidence type="ECO:0000313" key="1">
    <source>
        <dbReference type="EMBL" id="CAJ1066478.1"/>
    </source>
</evidence>
<dbReference type="EMBL" id="OY660874">
    <property type="protein sequence ID" value="CAJ1066478.1"/>
    <property type="molecule type" value="Genomic_DNA"/>
</dbReference>
<protein>
    <submittedName>
        <fullName evidence="1">Uncharacterized protein</fullName>
    </submittedName>
</protein>
<proteinExistence type="predicted"/>